<proteinExistence type="predicted"/>
<evidence type="ECO:0000313" key="1">
    <source>
        <dbReference type="EMBL" id="QHU29622.1"/>
    </source>
</evidence>
<protein>
    <submittedName>
        <fullName evidence="1">Uncharacterized protein</fullName>
    </submittedName>
</protein>
<accession>A0A6C0LKA8</accession>
<dbReference type="EMBL" id="MN740491">
    <property type="protein sequence ID" value="QHU29622.1"/>
    <property type="molecule type" value="Genomic_DNA"/>
</dbReference>
<name>A0A6C0LKA8_9ZZZZ</name>
<reference evidence="1" key="1">
    <citation type="journal article" date="2020" name="Nature">
        <title>Giant virus diversity and host interactions through global metagenomics.</title>
        <authorList>
            <person name="Schulz F."/>
            <person name="Roux S."/>
            <person name="Paez-Espino D."/>
            <person name="Jungbluth S."/>
            <person name="Walsh D.A."/>
            <person name="Denef V.J."/>
            <person name="McMahon K.D."/>
            <person name="Konstantinidis K.T."/>
            <person name="Eloe-Fadrosh E.A."/>
            <person name="Kyrpides N.C."/>
            <person name="Woyke T."/>
        </authorList>
    </citation>
    <scope>NUCLEOTIDE SEQUENCE</scope>
    <source>
        <strain evidence="1">GVMAG-M-3300027804-48</strain>
    </source>
</reference>
<sequence>MFSCDNVITIPQYKDTSWFNAILMSIFYSQHSRKMLYNHFEGKTDKFSRIMNDIIKHNYIKSEQSNEYFKFMRPENILKYMNSNTQNLFNIFRDQGSYYYDNKLFLPFFLKSLNKNVLDVIIFEDNCYGNFYSALEAFSINYEAIDLSKLKVDDNSDDLKNPDYIIVHKIPDDDGTGESDLENVDLYLKIFFNIFLSSQDEENEHLQGFDEKLNLENYDIKIKGLREFKNKIVLNDNTYVLDSVILNNEISGITCKNEHFVYSSQLRKTTDKDGVLPCELVKFNWDVNRDNKFCLNSKKCKLDAPKKKDVCYSFNDIKYATLIYVKENADVMKSVDKNLSLTSSLTLPSLKSNSHEFLLDFQNDEEKIERKQKQKEFKKRFNVALKQEGHEEQVAKVAAAEEKLVSCQDIITIPQTKGTCWFNAILMSIFYSQNSRKLLYHNFEGKTDKFSRIMNDIIKHNYIKSKDTMDYFKFMKPENILKYINVNNKEQLFKQFKANKSYGFSMNTFLPRFLKSLNKNVLDVIIYKNQCYANFYSLFDKFITESEVIANTPADISKWSGIESEDITNPDYLIVHKTSDSDKDPYRSYFRIKTEFFEEEGVEETINLENYGIKIKDISKLNDKIEYNGNVYILDSILLDNYNRADIGLGHAIAGITCKNKRFVYNGWMRTIPDGESIPRTYGNKLLPCELFEFDWNIKKGASFCLNTKLCMTEKADKKKLCFSFKQLDKITLVYVKQIAQPSVDRNLSITSSLTLPSLKDEKSDYSEIDDRDMNKMREYIAERRERKGKQEAYKKRLFQRK</sequence>
<dbReference type="AlphaFoldDB" id="A0A6C0LKA8"/>
<organism evidence="1">
    <name type="scientific">viral metagenome</name>
    <dbReference type="NCBI Taxonomy" id="1070528"/>
    <lineage>
        <taxon>unclassified sequences</taxon>
        <taxon>metagenomes</taxon>
        <taxon>organismal metagenomes</taxon>
    </lineage>
</organism>